<dbReference type="AlphaFoldDB" id="A0AAD6U4N0"/>
<reference evidence="1" key="1">
    <citation type="submission" date="2023-03" db="EMBL/GenBank/DDBJ databases">
        <title>Massive genome expansion in bonnet fungi (Mycena s.s.) driven by repeated elements and novel gene families across ecological guilds.</title>
        <authorList>
            <consortium name="Lawrence Berkeley National Laboratory"/>
            <person name="Harder C.B."/>
            <person name="Miyauchi S."/>
            <person name="Viragh M."/>
            <person name="Kuo A."/>
            <person name="Thoen E."/>
            <person name="Andreopoulos B."/>
            <person name="Lu D."/>
            <person name="Skrede I."/>
            <person name="Drula E."/>
            <person name="Henrissat B."/>
            <person name="Morin E."/>
            <person name="Kohler A."/>
            <person name="Barry K."/>
            <person name="LaButti K."/>
            <person name="Morin E."/>
            <person name="Salamov A."/>
            <person name="Lipzen A."/>
            <person name="Mereny Z."/>
            <person name="Hegedus B."/>
            <person name="Baldrian P."/>
            <person name="Stursova M."/>
            <person name="Weitz H."/>
            <person name="Taylor A."/>
            <person name="Grigoriev I.V."/>
            <person name="Nagy L.G."/>
            <person name="Martin F."/>
            <person name="Kauserud H."/>
        </authorList>
    </citation>
    <scope>NUCLEOTIDE SEQUENCE</scope>
    <source>
        <strain evidence="1">CBHHK173m</strain>
    </source>
</reference>
<proteinExistence type="predicted"/>
<dbReference type="EMBL" id="JARJCN010000005">
    <property type="protein sequence ID" value="KAJ7100786.1"/>
    <property type="molecule type" value="Genomic_DNA"/>
</dbReference>
<evidence type="ECO:0000313" key="3">
    <source>
        <dbReference type="EMBL" id="KAJ7100786.1"/>
    </source>
</evidence>
<keyword evidence="4" id="KW-1185">Reference proteome</keyword>
<dbReference type="EMBL" id="JARJCN010000037">
    <property type="protein sequence ID" value="KAJ7084526.1"/>
    <property type="molecule type" value="Genomic_DNA"/>
</dbReference>
<name>A0AAD6U4N0_9AGAR</name>
<accession>A0AAD6U4N0</accession>
<dbReference type="Proteomes" id="UP001222325">
    <property type="component" value="Unassembled WGS sequence"/>
</dbReference>
<feature type="non-terminal residue" evidence="1">
    <location>
        <position position="1"/>
    </location>
</feature>
<protein>
    <submittedName>
        <fullName evidence="1">Uncharacterized protein</fullName>
    </submittedName>
</protein>
<dbReference type="Gene3D" id="3.60.130.30">
    <property type="match status" value="1"/>
</dbReference>
<sequence>HRDIMNLPFGMCAVQALGRFDPTKGGHLVLWELKLLIEFPPGALILLPSATITHSNVPVQAGDQRTSFTQYTGGGLFRYVDNGFRTERELKAQDSVEYARICAAKEGRWAMGLGLLSKVDDL</sequence>
<evidence type="ECO:0000313" key="4">
    <source>
        <dbReference type="Proteomes" id="UP001222325"/>
    </source>
</evidence>
<evidence type="ECO:0000313" key="1">
    <source>
        <dbReference type="EMBL" id="KAJ7084526.1"/>
    </source>
</evidence>
<organism evidence="1 4">
    <name type="scientific">Mycena belliarum</name>
    <dbReference type="NCBI Taxonomy" id="1033014"/>
    <lineage>
        <taxon>Eukaryota</taxon>
        <taxon>Fungi</taxon>
        <taxon>Dikarya</taxon>
        <taxon>Basidiomycota</taxon>
        <taxon>Agaricomycotina</taxon>
        <taxon>Agaricomycetes</taxon>
        <taxon>Agaricomycetidae</taxon>
        <taxon>Agaricales</taxon>
        <taxon>Marasmiineae</taxon>
        <taxon>Mycenaceae</taxon>
        <taxon>Mycena</taxon>
    </lineage>
</organism>
<gene>
    <name evidence="1" type="ORF">B0H15DRAFT_744286</name>
    <name evidence="3" type="ORF">B0H15DRAFT_748768</name>
    <name evidence="2" type="ORF">B0H15DRAFT_752372</name>
</gene>
<evidence type="ECO:0000313" key="2">
    <source>
        <dbReference type="EMBL" id="KAJ7087554.1"/>
    </source>
</evidence>
<feature type="non-terminal residue" evidence="1">
    <location>
        <position position="122"/>
    </location>
</feature>
<dbReference type="EMBL" id="JARJCN010000028">
    <property type="protein sequence ID" value="KAJ7087554.1"/>
    <property type="molecule type" value="Genomic_DNA"/>
</dbReference>
<comment type="caution">
    <text evidence="1">The sequence shown here is derived from an EMBL/GenBank/DDBJ whole genome shotgun (WGS) entry which is preliminary data.</text>
</comment>